<keyword evidence="2" id="KW-0479">Metal-binding</keyword>
<dbReference type="Proteomes" id="UP000238954">
    <property type="component" value="Chromosome"/>
</dbReference>
<keyword evidence="4" id="KW-0408">Iron</keyword>
<accession>A0A2S8B5N4</accession>
<dbReference type="PANTHER" id="PTHR36923">
    <property type="entry name" value="FERREDOXIN"/>
    <property type="match status" value="1"/>
</dbReference>
<evidence type="ECO:0000256" key="5">
    <source>
        <dbReference type="ARBA" id="ARBA00023014"/>
    </source>
</evidence>
<dbReference type="GO" id="GO:0051536">
    <property type="term" value="F:iron-sulfur cluster binding"/>
    <property type="evidence" value="ECO:0007669"/>
    <property type="project" value="UniProtKB-KW"/>
</dbReference>
<dbReference type="OrthoDB" id="164224at2"/>
<dbReference type="Pfam" id="PF13459">
    <property type="entry name" value="Fer4_15"/>
    <property type="match status" value="1"/>
</dbReference>
<dbReference type="AlphaFoldDB" id="A0A2S8B5N4"/>
<keyword evidence="3" id="KW-0249">Electron transport</keyword>
<protein>
    <submittedName>
        <fullName evidence="6">Ferredoxin</fullName>
    </submittedName>
</protein>
<dbReference type="Gene3D" id="3.30.70.20">
    <property type="match status" value="1"/>
</dbReference>
<reference evidence="7" key="1">
    <citation type="submission" date="2017-11" db="EMBL/GenBank/DDBJ databases">
        <title>The complete genome sequence of Sphingopyxis pomeranensis sp. nov. strain WS5A3p.</title>
        <authorList>
            <person name="Kaminski M.A."/>
        </authorList>
    </citation>
    <scope>NUCLEOTIDE SEQUENCE [LARGE SCALE GENOMIC DNA]</scope>
    <source>
        <strain evidence="7">WS5A3p</strain>
    </source>
</reference>
<dbReference type="EMBL" id="PHFW01000002">
    <property type="protein sequence ID" value="PQM27721.1"/>
    <property type="molecule type" value="Genomic_DNA"/>
</dbReference>
<dbReference type="InterPro" id="IPR051269">
    <property type="entry name" value="Fe-S_cluster_ET"/>
</dbReference>
<dbReference type="RefSeq" id="WP_105997983.1">
    <property type="nucleotide sequence ID" value="NZ_CM009578.1"/>
</dbReference>
<evidence type="ECO:0000256" key="1">
    <source>
        <dbReference type="ARBA" id="ARBA00022448"/>
    </source>
</evidence>
<keyword evidence="5" id="KW-0411">Iron-sulfur</keyword>
<evidence type="ECO:0000256" key="3">
    <source>
        <dbReference type="ARBA" id="ARBA00022982"/>
    </source>
</evidence>
<organism evidence="6 7">
    <name type="scientific">Sphingopyxis lindanitolerans</name>
    <dbReference type="NCBI Taxonomy" id="2054227"/>
    <lineage>
        <taxon>Bacteria</taxon>
        <taxon>Pseudomonadati</taxon>
        <taxon>Pseudomonadota</taxon>
        <taxon>Alphaproteobacteria</taxon>
        <taxon>Sphingomonadales</taxon>
        <taxon>Sphingomonadaceae</taxon>
        <taxon>Sphingopyxis</taxon>
    </lineage>
</organism>
<keyword evidence="7" id="KW-1185">Reference proteome</keyword>
<evidence type="ECO:0000256" key="2">
    <source>
        <dbReference type="ARBA" id="ARBA00022723"/>
    </source>
</evidence>
<keyword evidence="1" id="KW-0813">Transport</keyword>
<dbReference type="SUPFAM" id="SSF54862">
    <property type="entry name" value="4Fe-4S ferredoxins"/>
    <property type="match status" value="1"/>
</dbReference>
<dbReference type="GO" id="GO:0046872">
    <property type="term" value="F:metal ion binding"/>
    <property type="evidence" value="ECO:0007669"/>
    <property type="project" value="UniProtKB-KW"/>
</dbReference>
<evidence type="ECO:0000313" key="7">
    <source>
        <dbReference type="Proteomes" id="UP000238954"/>
    </source>
</evidence>
<comment type="caution">
    <text evidence="6">The sequence shown here is derived from an EMBL/GenBank/DDBJ whole genome shotgun (WGS) entry which is preliminary data.</text>
</comment>
<gene>
    <name evidence="6" type="ORF">CVO77_03915</name>
</gene>
<name>A0A2S8B5N4_9SPHN</name>
<evidence type="ECO:0000313" key="6">
    <source>
        <dbReference type="EMBL" id="PQM27721.1"/>
    </source>
</evidence>
<dbReference type="PANTHER" id="PTHR36923:SF3">
    <property type="entry name" value="FERREDOXIN"/>
    <property type="match status" value="1"/>
</dbReference>
<sequence length="70" mass="7380">MKIIANAGLCSGHARCAAVSPDIFTLTDDGYIGFAERDVTPAEEALARRGVRACPERALTLVEDSAADMV</sequence>
<proteinExistence type="predicted"/>
<evidence type="ECO:0000256" key="4">
    <source>
        <dbReference type="ARBA" id="ARBA00023004"/>
    </source>
</evidence>